<name>A0A328AN46_9CAUL</name>
<dbReference type="InterPro" id="IPR052912">
    <property type="entry name" value="UPF0111_domain"/>
</dbReference>
<reference evidence="3" key="1">
    <citation type="submission" date="2018-05" db="EMBL/GenBank/DDBJ databases">
        <authorList>
            <person name="Li X."/>
        </authorList>
    </citation>
    <scope>NUCLEOTIDE SEQUENCE [LARGE SCALE GENOMIC DNA]</scope>
    <source>
        <strain evidence="3">LX32</strain>
    </source>
</reference>
<dbReference type="RefSeq" id="WP_111529725.1">
    <property type="nucleotide sequence ID" value="NZ_JBHRSG010000003.1"/>
</dbReference>
<sequence>MLSWFQALMPKEGRFFDLFEAHAKTLCAGAEALRRMLDGGDKVPELCAEVARHENDADQITRECMLAVRRTFITPFDRSDIIDLITAMDDAIDQMHKTAKAVTLFDQRSFHPDMVKLGDLIVEAAGHTSEAIPLLRSMRANAGQLNRIAEEVTRLEDLSDKLYDDGMAALYRGPAKTDPMAYIVGAEIYDHLEKVVDRFEDVANRISGVLIEHL</sequence>
<dbReference type="OrthoDB" id="9797568at2"/>
<evidence type="ECO:0000256" key="1">
    <source>
        <dbReference type="ARBA" id="ARBA00008591"/>
    </source>
</evidence>
<dbReference type="Pfam" id="PF01865">
    <property type="entry name" value="PhoU_div"/>
    <property type="match status" value="1"/>
</dbReference>
<protein>
    <submittedName>
        <fullName evidence="2">Nuclease PIN</fullName>
    </submittedName>
</protein>
<keyword evidence="3" id="KW-1185">Reference proteome</keyword>
<dbReference type="InterPro" id="IPR038078">
    <property type="entry name" value="PhoU-like_sf"/>
</dbReference>
<comment type="similarity">
    <text evidence="1">Belongs to the UPF0111 family.</text>
</comment>
<comment type="caution">
    <text evidence="2">The sequence shown here is derived from an EMBL/GenBank/DDBJ whole genome shotgun (WGS) entry which is preliminary data.</text>
</comment>
<dbReference type="PANTHER" id="PTHR37298:SF1">
    <property type="entry name" value="UPF0111 PROTEIN YKAA"/>
    <property type="match status" value="1"/>
</dbReference>
<accession>A0A328AN46</accession>
<dbReference type="EMBL" id="QFYQ01000001">
    <property type="protein sequence ID" value="RAK55977.1"/>
    <property type="molecule type" value="Genomic_DNA"/>
</dbReference>
<evidence type="ECO:0000313" key="2">
    <source>
        <dbReference type="EMBL" id="RAK55977.1"/>
    </source>
</evidence>
<dbReference type="Gene3D" id="1.20.58.220">
    <property type="entry name" value="Phosphate transport system protein phou homolog 2, domain 2"/>
    <property type="match status" value="1"/>
</dbReference>
<dbReference type="PANTHER" id="PTHR37298">
    <property type="entry name" value="UPF0111 PROTEIN YKAA"/>
    <property type="match status" value="1"/>
</dbReference>
<organism evidence="2 3">
    <name type="scientific">Phenylobacterium soli</name>
    <dbReference type="NCBI Taxonomy" id="2170551"/>
    <lineage>
        <taxon>Bacteria</taxon>
        <taxon>Pseudomonadati</taxon>
        <taxon>Pseudomonadota</taxon>
        <taxon>Alphaproteobacteria</taxon>
        <taxon>Caulobacterales</taxon>
        <taxon>Caulobacteraceae</taxon>
        <taxon>Phenylobacterium</taxon>
    </lineage>
</organism>
<proteinExistence type="inferred from homology"/>
<evidence type="ECO:0000313" key="3">
    <source>
        <dbReference type="Proteomes" id="UP000249254"/>
    </source>
</evidence>
<dbReference type="InterPro" id="IPR018445">
    <property type="entry name" value="Put_Phosphate_transp_reg"/>
</dbReference>
<dbReference type="Proteomes" id="UP000249254">
    <property type="component" value="Unassembled WGS sequence"/>
</dbReference>
<dbReference type="AlphaFoldDB" id="A0A328AN46"/>
<gene>
    <name evidence="2" type="ORF">DJ017_16395</name>
</gene>